<name>A0A4R2GIY7_9BACT</name>
<evidence type="ECO:0000313" key="1">
    <source>
        <dbReference type="EMBL" id="TCO07287.1"/>
    </source>
</evidence>
<dbReference type="EMBL" id="SLWK01000009">
    <property type="protein sequence ID" value="TCO07287.1"/>
    <property type="molecule type" value="Genomic_DNA"/>
</dbReference>
<protein>
    <submittedName>
        <fullName evidence="1">Uncharacterized protein</fullName>
    </submittedName>
</protein>
<accession>A0A4R2GIY7</accession>
<organism evidence="1 2">
    <name type="scientific">Natronoflexus pectinivorans</name>
    <dbReference type="NCBI Taxonomy" id="682526"/>
    <lineage>
        <taxon>Bacteria</taxon>
        <taxon>Pseudomonadati</taxon>
        <taxon>Bacteroidota</taxon>
        <taxon>Bacteroidia</taxon>
        <taxon>Marinilabiliales</taxon>
        <taxon>Marinilabiliaceae</taxon>
        <taxon>Natronoflexus</taxon>
    </lineage>
</organism>
<sequence length="61" mass="7036">MKQIINWYLGHELPKYLIKGEVLKFDYFKRNSCQSPPQTGSNYLCISLSTIIKSFGVQPIV</sequence>
<keyword evidence="2" id="KW-1185">Reference proteome</keyword>
<dbReference type="Proteomes" id="UP000295221">
    <property type="component" value="Unassembled WGS sequence"/>
</dbReference>
<gene>
    <name evidence="1" type="ORF">EV194_109105</name>
</gene>
<evidence type="ECO:0000313" key="2">
    <source>
        <dbReference type="Proteomes" id="UP000295221"/>
    </source>
</evidence>
<reference evidence="1 2" key="1">
    <citation type="submission" date="2019-03" db="EMBL/GenBank/DDBJ databases">
        <title>Genomic Encyclopedia of Type Strains, Phase IV (KMG-IV): sequencing the most valuable type-strain genomes for metagenomic binning, comparative biology and taxonomic classification.</title>
        <authorList>
            <person name="Goeker M."/>
        </authorList>
    </citation>
    <scope>NUCLEOTIDE SEQUENCE [LARGE SCALE GENOMIC DNA]</scope>
    <source>
        <strain evidence="1 2">DSM 24179</strain>
    </source>
</reference>
<dbReference type="AlphaFoldDB" id="A0A4R2GIY7"/>
<proteinExistence type="predicted"/>
<comment type="caution">
    <text evidence="1">The sequence shown here is derived from an EMBL/GenBank/DDBJ whole genome shotgun (WGS) entry which is preliminary data.</text>
</comment>